<feature type="region of interest" description="Disordered" evidence="1">
    <location>
        <begin position="43"/>
        <end position="70"/>
    </location>
</feature>
<evidence type="ECO:0000313" key="2">
    <source>
        <dbReference type="EMBL" id="CAK0872645.1"/>
    </source>
</evidence>
<dbReference type="InterPro" id="IPR051961">
    <property type="entry name" value="Fungal_Metabolite_Diox"/>
</dbReference>
<evidence type="ECO:0008006" key="4">
    <source>
        <dbReference type="Google" id="ProtNLM"/>
    </source>
</evidence>
<comment type="caution">
    <text evidence="2">The sequence shown here is derived from an EMBL/GenBank/DDBJ whole genome shotgun (WGS) entry which is preliminary data.</text>
</comment>
<name>A0ABN9VLG2_9DINO</name>
<dbReference type="Gene3D" id="2.60.120.620">
    <property type="entry name" value="q2cbj1_9rhob like domain"/>
    <property type="match status" value="1"/>
</dbReference>
<dbReference type="InterPro" id="IPR008775">
    <property type="entry name" value="Phytyl_CoA_dOase-like"/>
</dbReference>
<keyword evidence="3" id="KW-1185">Reference proteome</keyword>
<dbReference type="Pfam" id="PF05721">
    <property type="entry name" value="PhyH"/>
    <property type="match status" value="1"/>
</dbReference>
<protein>
    <recommendedName>
        <fullName evidence="4">Phytanoyl-CoA dioxygenase</fullName>
    </recommendedName>
</protein>
<dbReference type="PANTHER" id="PTHR37563:SF2">
    <property type="entry name" value="PHYTANOYL-COA DIOXYGENASE FAMILY PROTEIN (AFU_ORTHOLOGUE AFUA_2G03330)"/>
    <property type="match status" value="1"/>
</dbReference>
<dbReference type="Proteomes" id="UP001189429">
    <property type="component" value="Unassembled WGS sequence"/>
</dbReference>
<proteinExistence type="predicted"/>
<dbReference type="PANTHER" id="PTHR37563">
    <property type="entry name" value="PHYTANOYL-COA DIOXYGENASE FAMILY PROTEIN (AFU_ORTHOLOGUE AFUA_2G03330)"/>
    <property type="match status" value="1"/>
</dbReference>
<gene>
    <name evidence="2" type="ORF">PCOR1329_LOCUS58044</name>
</gene>
<evidence type="ECO:0000313" key="3">
    <source>
        <dbReference type="Proteomes" id="UP001189429"/>
    </source>
</evidence>
<feature type="compositionally biased region" description="Basic and acidic residues" evidence="1">
    <location>
        <begin position="59"/>
        <end position="70"/>
    </location>
</feature>
<dbReference type="SUPFAM" id="SSF51197">
    <property type="entry name" value="Clavaminate synthase-like"/>
    <property type="match status" value="1"/>
</dbReference>
<evidence type="ECO:0000256" key="1">
    <source>
        <dbReference type="SAM" id="MobiDB-lite"/>
    </source>
</evidence>
<organism evidence="2 3">
    <name type="scientific">Prorocentrum cordatum</name>
    <dbReference type="NCBI Taxonomy" id="2364126"/>
    <lineage>
        <taxon>Eukaryota</taxon>
        <taxon>Sar</taxon>
        <taxon>Alveolata</taxon>
        <taxon>Dinophyceae</taxon>
        <taxon>Prorocentrales</taxon>
        <taxon>Prorocentraceae</taxon>
        <taxon>Prorocentrum</taxon>
    </lineage>
</organism>
<dbReference type="EMBL" id="CAUYUJ010017184">
    <property type="protein sequence ID" value="CAK0872645.1"/>
    <property type="molecule type" value="Genomic_DNA"/>
</dbReference>
<reference evidence="2" key="1">
    <citation type="submission" date="2023-10" db="EMBL/GenBank/DDBJ databases">
        <authorList>
            <person name="Chen Y."/>
            <person name="Shah S."/>
            <person name="Dougan E. K."/>
            <person name="Thang M."/>
            <person name="Chan C."/>
        </authorList>
    </citation>
    <scope>NUCLEOTIDE SEQUENCE [LARGE SCALE GENOMIC DNA]</scope>
</reference>
<accession>A0ABN9VLG2</accession>
<sequence length="542" mass="59301">MASNENDVLTPLLALHSEHMPAKDSEMLGKLAQKSVELVTKALGKDASKSQRESQASRLNEKGKKEQKEGKFQQACIYSNAASLLAARPPSQTYPRRMPSMFLNDLGGCFLAWFQKTRRWGFALGAAAAIEMALIRDPSNQDSPYNNAKALTASMQELAPDQIGAGHCRLLLCPSAEGSVMHPAVVHRPSSGDELKWQMTRAASLDPVCANNAPTVVIDDAERDAGVLRQDTFEHAVAALSSCGVAVLKNAYRPEIIAELASAQEAEFARVQAEGLLNDSTITVPAGKEGRYNVKAPFRRPFIGEAYVDNPIVMGVLYAAMGGVRSNDVEVATLSHVTSLPHSPPGNWHGDHSALFQPNERYRATYGLLPAHACIAIVPLANISMEMGPTRFLLKSHLPCMGERRPTPVGGGVIVDACYLADTVLDGVGDVGDALLFDMRILHQGSGNDSPNLRPTMYTTYAQKWFLDSANWNVKHTAAFDSFPGDLRRRLSRLDSEDYLKKLEALLEERGVDVNALQSSYFYNRFDITMERDDRIDGLIQT</sequence>
<feature type="compositionally biased region" description="Basic and acidic residues" evidence="1">
    <location>
        <begin position="43"/>
        <end position="52"/>
    </location>
</feature>